<evidence type="ECO:0000259" key="2">
    <source>
        <dbReference type="Pfam" id="PF26449"/>
    </source>
</evidence>
<dbReference type="Proteomes" id="UP000176420">
    <property type="component" value="Unassembled WGS sequence"/>
</dbReference>
<dbReference type="SUPFAM" id="SSF52540">
    <property type="entry name" value="P-loop containing nucleoside triphosphate hydrolases"/>
    <property type="match status" value="1"/>
</dbReference>
<organism evidence="3 4">
    <name type="scientific">Candidatus Kerfeldbacteria bacterium RIFOXYB2_FULL_38_14</name>
    <dbReference type="NCBI Taxonomy" id="1798547"/>
    <lineage>
        <taxon>Bacteria</taxon>
        <taxon>Candidatus Kerfeldiibacteriota</taxon>
    </lineage>
</organism>
<dbReference type="Pfam" id="PF02534">
    <property type="entry name" value="T4SS-DNA_transf"/>
    <property type="match status" value="1"/>
</dbReference>
<dbReference type="Pfam" id="PF26449">
    <property type="entry name" value="DUF8128"/>
    <property type="match status" value="1"/>
</dbReference>
<sequence length="847" mass="96592">MLDTFLSLPTVVLVIIYVFLSLLFLLGVLLVIRAFLRNNIKKPDALQMQVLRICLPKEGQEDDAQNAQPPGQDQIKEKISVAEIFFSTLGGMKAQRGFRAFMFGRNDHFSLEIVADKDGLVTFYAAVPRFLKLYFEQQVQAQYESAEIVEVDDYNIFEAQGEIVGAKFSLEKNQMYPIQTYDKMESDPLNALTNILSKFEKKEGAAIQYVIRSAKAKWHKDPMRVARTMQQGKNIDQAYNEVMSNIVIKIFRAIFHAFSTRKSKYDAGIDPNTEREYRLSPMEEEVVKMLEEKTSKSGFDVNIRVLASAATKEIAQYKLQNILNSFTQYKGYQYVNSLVAGKPSQSEKLIKNFIYRYFDEKNSFVLNTKEMASLWHLPLPTTETPNIRWLMAKKSSPPPDMPKDGVILGQVHYRGKETLVRIQREDRRRHTYIIGKSGSGKSVLLTSMAMQDIQNGEGVGVIDPHGELVEDILEHIPKERADDVIIFDPSDVSRPMGLNMLEYDTAEQKDFAVQEMVAIFYKLFGEEMIGPMFEHYMRNAMLALMEDKKTGATIIEIPRMFTDAKFRKEKVSKVKNIIVKNFWQQEYEQSQAGQQAADMLSYVISKIGRFLSNDMMRNIIGQTHSSFDFRDVMDNKKILLVNLSKGKVGEVNSSLLGLIMVSKLQMAAMGRADLAKEKRHDFYLYMDEFQNFSTDSIATILSEARKYKLNLIMAHQYIGQLAEKNDTKIRDAVFGNAGTMIAFRVGAEDAEFLQKEFDPVFDQNDIINVEKFTANIKLLIDNTASRPFNMATVMPPAGNRQMVTTLKELSRLKYGRDRQEVEVDIEERGQFSKLGGGANPMGPDSFI</sequence>
<dbReference type="PANTHER" id="PTHR30121">
    <property type="entry name" value="UNCHARACTERIZED PROTEIN YJGR-RELATED"/>
    <property type="match status" value="1"/>
</dbReference>
<proteinExistence type="predicted"/>
<evidence type="ECO:0000256" key="1">
    <source>
        <dbReference type="SAM" id="Phobius"/>
    </source>
</evidence>
<dbReference type="AlphaFoldDB" id="A0A1G2BFY6"/>
<keyword evidence="1" id="KW-1133">Transmembrane helix</keyword>
<dbReference type="EMBL" id="MHKI01000004">
    <property type="protein sequence ID" value="OGY88133.1"/>
    <property type="molecule type" value="Genomic_DNA"/>
</dbReference>
<accession>A0A1G2BFY6</accession>
<gene>
    <name evidence="3" type="ORF">A2319_01750</name>
</gene>
<dbReference type="CDD" id="cd01127">
    <property type="entry name" value="TrwB_TraG_TraD_VirD4"/>
    <property type="match status" value="1"/>
</dbReference>
<dbReference type="InterPro" id="IPR003688">
    <property type="entry name" value="TraG/VirD4"/>
</dbReference>
<dbReference type="GO" id="GO:0016020">
    <property type="term" value="C:membrane"/>
    <property type="evidence" value="ECO:0007669"/>
    <property type="project" value="InterPro"/>
</dbReference>
<feature type="domain" description="DUF8128" evidence="2">
    <location>
        <begin position="105"/>
        <end position="389"/>
    </location>
</feature>
<keyword evidence="1" id="KW-0472">Membrane</keyword>
<name>A0A1G2BFY6_9BACT</name>
<dbReference type="PANTHER" id="PTHR30121:SF11">
    <property type="entry name" value="AAA+ ATPASE DOMAIN-CONTAINING PROTEIN"/>
    <property type="match status" value="1"/>
</dbReference>
<evidence type="ECO:0000313" key="4">
    <source>
        <dbReference type="Proteomes" id="UP000176420"/>
    </source>
</evidence>
<feature type="transmembrane region" description="Helical" evidence="1">
    <location>
        <begin position="6"/>
        <end position="32"/>
    </location>
</feature>
<dbReference type="Gene3D" id="3.40.50.300">
    <property type="entry name" value="P-loop containing nucleotide triphosphate hydrolases"/>
    <property type="match status" value="2"/>
</dbReference>
<protein>
    <recommendedName>
        <fullName evidence="2">DUF8128 domain-containing protein</fullName>
    </recommendedName>
</protein>
<evidence type="ECO:0000313" key="3">
    <source>
        <dbReference type="EMBL" id="OGY88133.1"/>
    </source>
</evidence>
<dbReference type="InterPro" id="IPR027417">
    <property type="entry name" value="P-loop_NTPase"/>
</dbReference>
<dbReference type="InterPro" id="IPR058441">
    <property type="entry name" value="DUF8128"/>
</dbReference>
<comment type="caution">
    <text evidence="3">The sequence shown here is derived from an EMBL/GenBank/DDBJ whole genome shotgun (WGS) entry which is preliminary data.</text>
</comment>
<reference evidence="3 4" key="1">
    <citation type="journal article" date="2016" name="Nat. Commun.">
        <title>Thousands of microbial genomes shed light on interconnected biogeochemical processes in an aquifer system.</title>
        <authorList>
            <person name="Anantharaman K."/>
            <person name="Brown C.T."/>
            <person name="Hug L.A."/>
            <person name="Sharon I."/>
            <person name="Castelle C.J."/>
            <person name="Probst A.J."/>
            <person name="Thomas B.C."/>
            <person name="Singh A."/>
            <person name="Wilkins M.J."/>
            <person name="Karaoz U."/>
            <person name="Brodie E.L."/>
            <person name="Williams K.H."/>
            <person name="Hubbard S.S."/>
            <person name="Banfield J.F."/>
        </authorList>
    </citation>
    <scope>NUCLEOTIDE SEQUENCE [LARGE SCALE GENOMIC DNA]</scope>
</reference>
<keyword evidence="1" id="KW-0812">Transmembrane</keyword>
<dbReference type="InterPro" id="IPR051162">
    <property type="entry name" value="T4SS_component"/>
</dbReference>